<gene>
    <name evidence="2" type="ORF">US42_C0005G0059</name>
</gene>
<name>A0A0G0IUJ4_9BACT</name>
<dbReference type="Proteomes" id="UP000034849">
    <property type="component" value="Unassembled WGS sequence"/>
</dbReference>
<accession>A0A0G0IUJ4</accession>
<reference evidence="2 3" key="1">
    <citation type="journal article" date="2015" name="Nature">
        <title>rRNA introns, odd ribosomes, and small enigmatic genomes across a large radiation of phyla.</title>
        <authorList>
            <person name="Brown C.T."/>
            <person name="Hug L.A."/>
            <person name="Thomas B.C."/>
            <person name="Sharon I."/>
            <person name="Castelle C.J."/>
            <person name="Singh A."/>
            <person name="Wilkins M.J."/>
            <person name="Williams K.H."/>
            <person name="Banfield J.F."/>
        </authorList>
    </citation>
    <scope>NUCLEOTIDE SEQUENCE [LARGE SCALE GENOMIC DNA]</scope>
</reference>
<evidence type="ECO:0000313" key="3">
    <source>
        <dbReference type="Proteomes" id="UP000034849"/>
    </source>
</evidence>
<feature type="region of interest" description="Disordered" evidence="1">
    <location>
        <begin position="1"/>
        <end position="43"/>
    </location>
</feature>
<organism evidence="2 3">
    <name type="scientific">Candidatus Magasanikbacteria bacterium GW2011_GWC2_37_14</name>
    <dbReference type="NCBI Taxonomy" id="1619046"/>
    <lineage>
        <taxon>Bacteria</taxon>
        <taxon>Candidatus Magasanikiibacteriota</taxon>
    </lineage>
</organism>
<proteinExistence type="predicted"/>
<protein>
    <submittedName>
        <fullName evidence="2">Uncharacterized protein</fullName>
    </submittedName>
</protein>
<dbReference type="STRING" id="1619046.US42_C0005G0059"/>
<evidence type="ECO:0000256" key="1">
    <source>
        <dbReference type="SAM" id="MobiDB-lite"/>
    </source>
</evidence>
<comment type="caution">
    <text evidence="2">The sequence shown here is derived from an EMBL/GenBank/DDBJ whole genome shotgun (WGS) entry which is preliminary data.</text>
</comment>
<evidence type="ECO:0000313" key="2">
    <source>
        <dbReference type="EMBL" id="KKQ27834.1"/>
    </source>
</evidence>
<sequence length="239" mass="25861">MRLLRQNTFGKGGHRTASPEEGSELPEEYAPRGHDQAGGVDTVPADQSLEHHVCHVRLPRPFDFVDALGQGVGGVVIADQDRVVEEDRSSVEFFGDEVHADRAGGQLALVEGGHHGFVHVVAVHARTAVLVQRTGVDVDGLLGVETPDQLQPAGQRDEVGLEGVDEKLILVYRPGCGHVNEFDAQFFGASFYTTTSHVGNYGHDVRLENSGAGILHEFLEARASTLPGTRSEYENPFHV</sequence>
<dbReference type="AlphaFoldDB" id="A0A0G0IUJ4"/>
<dbReference type="EMBL" id="LBSX01000005">
    <property type="protein sequence ID" value="KKQ27834.1"/>
    <property type="molecule type" value="Genomic_DNA"/>
</dbReference>